<dbReference type="AlphaFoldDB" id="A0A1Y2C3J2"/>
<dbReference type="InterPro" id="IPR002048">
    <property type="entry name" value="EF_hand_dom"/>
</dbReference>
<dbReference type="InterPro" id="IPR050145">
    <property type="entry name" value="Centrin_CML-like"/>
</dbReference>
<dbReference type="SMART" id="SM00054">
    <property type="entry name" value="EFh"/>
    <property type="match status" value="4"/>
</dbReference>
<dbReference type="PROSITE" id="PS50222">
    <property type="entry name" value="EF_HAND_2"/>
    <property type="match status" value="3"/>
</dbReference>
<feature type="domain" description="EF-hand" evidence="3">
    <location>
        <begin position="131"/>
        <end position="166"/>
    </location>
</feature>
<evidence type="ECO:0000313" key="5">
    <source>
        <dbReference type="Proteomes" id="UP000193920"/>
    </source>
</evidence>
<keyword evidence="2" id="KW-0106">Calcium</keyword>
<proteinExistence type="predicted"/>
<dbReference type="PROSITE" id="PS00018">
    <property type="entry name" value="EF_HAND_1"/>
    <property type="match status" value="3"/>
</dbReference>
<evidence type="ECO:0000313" key="4">
    <source>
        <dbReference type="EMBL" id="ORY41467.1"/>
    </source>
</evidence>
<dbReference type="InterPro" id="IPR011992">
    <property type="entry name" value="EF-hand-dom_pair"/>
</dbReference>
<accession>A0A1Y2C3J2</accession>
<keyword evidence="1" id="KW-0677">Repeat</keyword>
<comment type="caution">
    <text evidence="4">The sequence shown here is derived from an EMBL/GenBank/DDBJ whole genome shotgun (WGS) entry which is preliminary data.</text>
</comment>
<reference evidence="4 5" key="1">
    <citation type="submission" date="2016-08" db="EMBL/GenBank/DDBJ databases">
        <title>A Parts List for Fungal Cellulosomes Revealed by Comparative Genomics.</title>
        <authorList>
            <consortium name="DOE Joint Genome Institute"/>
            <person name="Haitjema C.H."/>
            <person name="Gilmore S.P."/>
            <person name="Henske J.K."/>
            <person name="Solomon K.V."/>
            <person name="De Groot R."/>
            <person name="Kuo A."/>
            <person name="Mondo S.J."/>
            <person name="Salamov A.A."/>
            <person name="Labutti K."/>
            <person name="Zhao Z."/>
            <person name="Chiniquy J."/>
            <person name="Barry K."/>
            <person name="Brewer H.M."/>
            <person name="Purvine S.O."/>
            <person name="Wright A.T."/>
            <person name="Boxma B."/>
            <person name="Van Alen T."/>
            <person name="Hackstein J.H."/>
            <person name="Baker S.E."/>
            <person name="Grigoriev I.V."/>
            <person name="O'Malley M.A."/>
        </authorList>
    </citation>
    <scope>NUCLEOTIDE SEQUENCE [LARGE SCALE GENOMIC DNA]</scope>
    <source>
        <strain evidence="4 5">G1</strain>
    </source>
</reference>
<dbReference type="FunFam" id="1.10.238.10:FF:000003">
    <property type="entry name" value="Calmodulin A"/>
    <property type="match status" value="1"/>
</dbReference>
<sequence>MTPYTPISPISPISPTLPSIPMSEIIFNKYDLDHSRTIEVSEFKAMVYDLGYFLSDNELKSAIETLDRSGTGSISLEDFKKWWNSKDRWSKIKVTEENMKLLTEISNLFQTFDTDKSGTIDKSELNKTTKISKSKVKKVFAEIDTNGDGELSFNEFVEYLGSQFDGDISKYNDN</sequence>
<dbReference type="OrthoDB" id="26525at2759"/>
<dbReference type="EMBL" id="MCOG01000123">
    <property type="protein sequence ID" value="ORY41467.1"/>
    <property type="molecule type" value="Genomic_DNA"/>
</dbReference>
<dbReference type="InterPro" id="IPR018247">
    <property type="entry name" value="EF_Hand_1_Ca_BS"/>
</dbReference>
<name>A0A1Y2C3J2_9FUNG</name>
<dbReference type="PANTHER" id="PTHR23050">
    <property type="entry name" value="CALCIUM BINDING PROTEIN"/>
    <property type="match status" value="1"/>
</dbReference>
<dbReference type="GO" id="GO:0005509">
    <property type="term" value="F:calcium ion binding"/>
    <property type="evidence" value="ECO:0007669"/>
    <property type="project" value="InterPro"/>
</dbReference>
<dbReference type="STRING" id="1754190.A0A1Y2C3J2"/>
<dbReference type="Gene3D" id="1.10.238.10">
    <property type="entry name" value="EF-hand"/>
    <property type="match status" value="2"/>
</dbReference>
<dbReference type="SUPFAM" id="SSF47473">
    <property type="entry name" value="EF-hand"/>
    <property type="match status" value="1"/>
</dbReference>
<organism evidence="4 5">
    <name type="scientific">Neocallimastix californiae</name>
    <dbReference type="NCBI Taxonomy" id="1754190"/>
    <lineage>
        <taxon>Eukaryota</taxon>
        <taxon>Fungi</taxon>
        <taxon>Fungi incertae sedis</taxon>
        <taxon>Chytridiomycota</taxon>
        <taxon>Chytridiomycota incertae sedis</taxon>
        <taxon>Neocallimastigomycetes</taxon>
        <taxon>Neocallimastigales</taxon>
        <taxon>Neocallimastigaceae</taxon>
        <taxon>Neocallimastix</taxon>
    </lineage>
</organism>
<feature type="domain" description="EF-hand" evidence="3">
    <location>
        <begin position="18"/>
        <end position="53"/>
    </location>
</feature>
<evidence type="ECO:0000256" key="1">
    <source>
        <dbReference type="ARBA" id="ARBA00022737"/>
    </source>
</evidence>
<protein>
    <submittedName>
        <fullName evidence="4">EF-hand</fullName>
    </submittedName>
</protein>
<evidence type="ECO:0000256" key="2">
    <source>
        <dbReference type="ARBA" id="ARBA00022837"/>
    </source>
</evidence>
<evidence type="ECO:0000259" key="3">
    <source>
        <dbReference type="PROSITE" id="PS50222"/>
    </source>
</evidence>
<dbReference type="Proteomes" id="UP000193920">
    <property type="component" value="Unassembled WGS sequence"/>
</dbReference>
<dbReference type="Pfam" id="PF13499">
    <property type="entry name" value="EF-hand_7"/>
    <property type="match status" value="2"/>
</dbReference>
<feature type="domain" description="EF-hand" evidence="3">
    <location>
        <begin position="54"/>
        <end position="89"/>
    </location>
</feature>
<gene>
    <name evidence="4" type="ORF">LY90DRAFT_672017</name>
</gene>
<keyword evidence="5" id="KW-1185">Reference proteome</keyword>